<evidence type="ECO:0000313" key="2">
    <source>
        <dbReference type="EMBL" id="KAL0101676.1"/>
    </source>
</evidence>
<name>A0AAW2ED95_9HYME</name>
<protein>
    <submittedName>
        <fullName evidence="2">Uncharacterized protein</fullName>
    </submittedName>
</protein>
<dbReference type="EMBL" id="JADYXP020000024">
    <property type="protein sequence ID" value="KAL0101676.1"/>
    <property type="molecule type" value="Genomic_DNA"/>
</dbReference>
<accession>A0AAW2ED95</accession>
<reference evidence="2 3" key="1">
    <citation type="submission" date="2023-03" db="EMBL/GenBank/DDBJ databases">
        <title>High recombination rates correlate with genetic variation in Cardiocondyla obscurior ants.</title>
        <authorList>
            <person name="Errbii M."/>
        </authorList>
    </citation>
    <scope>NUCLEOTIDE SEQUENCE [LARGE SCALE GENOMIC DNA]</scope>
    <source>
        <strain evidence="2">Alpha-2009</strain>
        <tissue evidence="2">Whole body</tissue>
    </source>
</reference>
<feature type="region of interest" description="Disordered" evidence="1">
    <location>
        <begin position="82"/>
        <end position="104"/>
    </location>
</feature>
<sequence length="149" mass="16875">MRRDGGATGKRRRRRKRACACQRELNGTRACTVHEKFHASFPRSYLIEANPACVSVNEADVDKWRVSPRETRAQAIFRARCNSRSGPPRRGLPEHASRARDPSDSFDCTSTLRFIASACMYLAHLSSRALRKGLIFSSVVTLHLYVILR</sequence>
<evidence type="ECO:0000256" key="1">
    <source>
        <dbReference type="SAM" id="MobiDB-lite"/>
    </source>
</evidence>
<proteinExistence type="predicted"/>
<dbReference type="AlphaFoldDB" id="A0AAW2ED95"/>
<gene>
    <name evidence="2" type="ORF">PUN28_019084</name>
</gene>
<dbReference type="Proteomes" id="UP001430953">
    <property type="component" value="Unassembled WGS sequence"/>
</dbReference>
<comment type="caution">
    <text evidence="2">The sequence shown here is derived from an EMBL/GenBank/DDBJ whole genome shotgun (WGS) entry which is preliminary data.</text>
</comment>
<feature type="compositionally biased region" description="Basic and acidic residues" evidence="1">
    <location>
        <begin position="91"/>
        <end position="103"/>
    </location>
</feature>
<keyword evidence="3" id="KW-1185">Reference proteome</keyword>
<organism evidence="2 3">
    <name type="scientific">Cardiocondyla obscurior</name>
    <dbReference type="NCBI Taxonomy" id="286306"/>
    <lineage>
        <taxon>Eukaryota</taxon>
        <taxon>Metazoa</taxon>
        <taxon>Ecdysozoa</taxon>
        <taxon>Arthropoda</taxon>
        <taxon>Hexapoda</taxon>
        <taxon>Insecta</taxon>
        <taxon>Pterygota</taxon>
        <taxon>Neoptera</taxon>
        <taxon>Endopterygota</taxon>
        <taxon>Hymenoptera</taxon>
        <taxon>Apocrita</taxon>
        <taxon>Aculeata</taxon>
        <taxon>Formicoidea</taxon>
        <taxon>Formicidae</taxon>
        <taxon>Myrmicinae</taxon>
        <taxon>Cardiocondyla</taxon>
    </lineage>
</organism>
<evidence type="ECO:0000313" key="3">
    <source>
        <dbReference type="Proteomes" id="UP001430953"/>
    </source>
</evidence>